<dbReference type="Pfam" id="PF03450">
    <property type="entry name" value="CO_deh_flav_C"/>
    <property type="match status" value="1"/>
</dbReference>
<dbReference type="InterPro" id="IPR036010">
    <property type="entry name" value="2Fe-2S_ferredoxin-like_sf"/>
</dbReference>
<feature type="domain" description="2Fe-2S ferredoxin-type" evidence="6">
    <location>
        <begin position="3"/>
        <end position="88"/>
    </location>
</feature>
<dbReference type="InterPro" id="IPR016166">
    <property type="entry name" value="FAD-bd_PCMH"/>
</dbReference>
<name>A0A1D7U1D0_9HYPH</name>
<organism evidence="8 9">
    <name type="scientific">Bosea vaviloviae</name>
    <dbReference type="NCBI Taxonomy" id="1526658"/>
    <lineage>
        <taxon>Bacteria</taxon>
        <taxon>Pseudomonadati</taxon>
        <taxon>Pseudomonadota</taxon>
        <taxon>Alphaproteobacteria</taxon>
        <taxon>Hyphomicrobiales</taxon>
        <taxon>Boseaceae</taxon>
        <taxon>Bosea</taxon>
    </lineage>
</organism>
<evidence type="ECO:0000256" key="1">
    <source>
        <dbReference type="ARBA" id="ARBA00022630"/>
    </source>
</evidence>
<dbReference type="InterPro" id="IPR036318">
    <property type="entry name" value="FAD-bd_PCMH-like_sf"/>
</dbReference>
<evidence type="ECO:0000256" key="2">
    <source>
        <dbReference type="ARBA" id="ARBA00022723"/>
    </source>
</evidence>
<sequence>MRETLRFLLGDRLVELASCDPTLTVLDWLRLDQRLTGAKEGCAEGDCGACTVVVGRLDRGTLRYEAINACIRFLATLDGCQLLTVEHLKGADGALHPVQQALVDCHGSQCGFCTPGFVMSLFALWLNEDAPVVTRIEDALAGNLCRCTGYEPIIAAAQRMYGLGKRSQDRFAMDRPRIASKLGALQDQETLALGGEGSRFYAPASLTALAELMLADPDATLVAGATDVGLWVTKGMRRLSPVISLGRIEALRDIADEGDHLRIGAMVNHVDVRKALAVLSPQLDELMRRFGGEQVRNAGTIGGNIANGSPIGDLPPALIALGARLVLARSRHCEERSDEAIQGDVERAPLDRFAEPVLGLAEGKTRVLAMTEETGALQRRTIPLEDFFLDYRKQDRQPGEFLEAVLVPKLPTDALFHVSKISKRFDEDISALCGAFFLRRDATGAISEARLAYGGMAGIPKRAKAAEAALTGRIWDEMAVTDAISALASDFQPLTDMRASAGYRLRVAGNLLRRFLIETTQTGAATRVAGLLAEADHG</sequence>
<dbReference type="PROSITE" id="PS00197">
    <property type="entry name" value="2FE2S_FER_1"/>
    <property type="match status" value="1"/>
</dbReference>
<dbReference type="Gene3D" id="3.10.20.30">
    <property type="match status" value="1"/>
</dbReference>
<dbReference type="GO" id="GO:0071949">
    <property type="term" value="F:FAD binding"/>
    <property type="evidence" value="ECO:0007669"/>
    <property type="project" value="InterPro"/>
</dbReference>
<reference evidence="8 9" key="1">
    <citation type="journal article" date="2015" name="Antonie Van Leeuwenhoek">
        <title>Bosea vaviloviae sp. nov., a new species of slow-growing rhizobia isolated from nodules of the relict species Vavilovia formosa (Stev.) Fed.</title>
        <authorList>
            <person name="Safronova V.I."/>
            <person name="Kuznetsova I.G."/>
            <person name="Sazanova A.L."/>
            <person name="Kimeklis A.K."/>
            <person name="Belimov A.A."/>
            <person name="Andronov E.E."/>
            <person name="Pinaev A.G."/>
            <person name="Chizhevskaya E.P."/>
            <person name="Pukhaev A.R."/>
            <person name="Popov K.P."/>
            <person name="Willems A."/>
            <person name="Tikhonovich I.A."/>
        </authorList>
    </citation>
    <scope>NUCLEOTIDE SEQUENCE [LARGE SCALE GENOMIC DNA]</scope>
    <source>
        <strain evidence="8 9">Vaf18</strain>
    </source>
</reference>
<evidence type="ECO:0000313" key="8">
    <source>
        <dbReference type="EMBL" id="AOO81178.1"/>
    </source>
</evidence>
<dbReference type="AlphaFoldDB" id="A0A1D7U1D0"/>
<keyword evidence="9" id="KW-1185">Reference proteome</keyword>
<dbReference type="EMBL" id="CP017147">
    <property type="protein sequence ID" value="AOO81178.1"/>
    <property type="molecule type" value="Genomic_DNA"/>
</dbReference>
<evidence type="ECO:0000256" key="4">
    <source>
        <dbReference type="ARBA" id="ARBA00023002"/>
    </source>
</evidence>
<dbReference type="PROSITE" id="PS51387">
    <property type="entry name" value="FAD_PCMH"/>
    <property type="match status" value="1"/>
</dbReference>
<dbReference type="InterPro" id="IPR006058">
    <property type="entry name" value="2Fe2S_fd_BS"/>
</dbReference>
<dbReference type="Gene3D" id="3.30.43.10">
    <property type="entry name" value="Uridine Diphospho-n-acetylenolpyruvylglucosamine Reductase, domain 2"/>
    <property type="match status" value="1"/>
</dbReference>
<dbReference type="RefSeq" id="WP_069690392.1">
    <property type="nucleotide sequence ID" value="NZ_CP017147.1"/>
</dbReference>
<dbReference type="InterPro" id="IPR005107">
    <property type="entry name" value="CO_DH_flav_C"/>
</dbReference>
<dbReference type="InterPro" id="IPR016208">
    <property type="entry name" value="Ald_Oxase/xanthine_DH-like"/>
</dbReference>
<dbReference type="PANTHER" id="PTHR45444">
    <property type="entry name" value="XANTHINE DEHYDROGENASE"/>
    <property type="match status" value="1"/>
</dbReference>
<dbReference type="InterPro" id="IPR016169">
    <property type="entry name" value="FAD-bd_PCMH_sub2"/>
</dbReference>
<evidence type="ECO:0000259" key="7">
    <source>
        <dbReference type="PROSITE" id="PS51387"/>
    </source>
</evidence>
<dbReference type="GO" id="GO:0016491">
    <property type="term" value="F:oxidoreductase activity"/>
    <property type="evidence" value="ECO:0007669"/>
    <property type="project" value="UniProtKB-KW"/>
</dbReference>
<keyword evidence="2" id="KW-0479">Metal-binding</keyword>
<keyword evidence="1" id="KW-0285">Flavoprotein</keyword>
<dbReference type="Gene3D" id="1.10.150.120">
    <property type="entry name" value="[2Fe-2S]-binding domain"/>
    <property type="match status" value="1"/>
</dbReference>
<dbReference type="InterPro" id="IPR002888">
    <property type="entry name" value="2Fe-2S-bd"/>
</dbReference>
<dbReference type="PROSITE" id="PS51085">
    <property type="entry name" value="2FE2S_FER_2"/>
    <property type="match status" value="1"/>
</dbReference>
<dbReference type="SUPFAM" id="SSF55447">
    <property type="entry name" value="CO dehydrogenase flavoprotein C-terminal domain-like"/>
    <property type="match status" value="1"/>
</dbReference>
<dbReference type="PANTHER" id="PTHR45444:SF3">
    <property type="entry name" value="XANTHINE DEHYDROGENASE"/>
    <property type="match status" value="1"/>
</dbReference>
<protein>
    <submittedName>
        <fullName evidence="8">Xanthine dehydrogenase small subunit</fullName>
    </submittedName>
</protein>
<evidence type="ECO:0000256" key="5">
    <source>
        <dbReference type="ARBA" id="ARBA00023004"/>
    </source>
</evidence>
<dbReference type="GO" id="GO:0051537">
    <property type="term" value="F:2 iron, 2 sulfur cluster binding"/>
    <property type="evidence" value="ECO:0007669"/>
    <property type="project" value="InterPro"/>
</dbReference>
<dbReference type="SUPFAM" id="SSF54292">
    <property type="entry name" value="2Fe-2S ferredoxin-like"/>
    <property type="match status" value="1"/>
</dbReference>
<evidence type="ECO:0000313" key="9">
    <source>
        <dbReference type="Proteomes" id="UP000094969"/>
    </source>
</evidence>
<dbReference type="InterPro" id="IPR036884">
    <property type="entry name" value="2Fe-2S-bd_dom_sf"/>
</dbReference>
<dbReference type="InterPro" id="IPR016167">
    <property type="entry name" value="FAD-bd_PCMH_sub1"/>
</dbReference>
<gene>
    <name evidence="8" type="ORF">BHK69_12520</name>
</gene>
<accession>A0A1D7U1D0</accession>
<dbReference type="SUPFAM" id="SSF47741">
    <property type="entry name" value="CO dehydrogenase ISP C-domain like"/>
    <property type="match status" value="1"/>
</dbReference>
<dbReference type="KEGG" id="bvv:BHK69_12520"/>
<dbReference type="SUPFAM" id="SSF56176">
    <property type="entry name" value="FAD-binding/transporter-associated domain-like"/>
    <property type="match status" value="2"/>
</dbReference>
<dbReference type="InterPro" id="IPR012175">
    <property type="entry name" value="Xanth_DH_ssu_bac"/>
</dbReference>
<evidence type="ECO:0000259" key="6">
    <source>
        <dbReference type="PROSITE" id="PS51085"/>
    </source>
</evidence>
<keyword evidence="5" id="KW-0408">Iron</keyword>
<dbReference type="Pfam" id="PF01799">
    <property type="entry name" value="Fer2_2"/>
    <property type="match status" value="1"/>
</dbReference>
<dbReference type="Proteomes" id="UP000094969">
    <property type="component" value="Chromosome"/>
</dbReference>
<keyword evidence="3" id="KW-0274">FAD</keyword>
<dbReference type="InterPro" id="IPR012675">
    <property type="entry name" value="Beta-grasp_dom_sf"/>
</dbReference>
<dbReference type="InterPro" id="IPR036683">
    <property type="entry name" value="CO_DH_flav_C_dom_sf"/>
</dbReference>
<dbReference type="STRING" id="1526658.BHK69_12520"/>
<keyword evidence="4" id="KW-0560">Oxidoreductase</keyword>
<dbReference type="Gene3D" id="3.30.390.50">
    <property type="entry name" value="CO dehydrogenase flavoprotein, C-terminal domain"/>
    <property type="match status" value="1"/>
</dbReference>
<dbReference type="Pfam" id="PF00941">
    <property type="entry name" value="FAD_binding_5"/>
    <property type="match status" value="1"/>
</dbReference>
<dbReference type="InterPro" id="IPR002346">
    <property type="entry name" value="Mopterin_DH_FAD-bd"/>
</dbReference>
<proteinExistence type="predicted"/>
<dbReference type="GO" id="GO:0005506">
    <property type="term" value="F:iron ion binding"/>
    <property type="evidence" value="ECO:0007669"/>
    <property type="project" value="InterPro"/>
</dbReference>
<dbReference type="InterPro" id="IPR001041">
    <property type="entry name" value="2Fe-2S_ferredoxin-type"/>
</dbReference>
<feature type="domain" description="FAD-binding PCMH-type" evidence="7">
    <location>
        <begin position="193"/>
        <end position="412"/>
    </location>
</feature>
<evidence type="ECO:0000256" key="3">
    <source>
        <dbReference type="ARBA" id="ARBA00022827"/>
    </source>
</evidence>
<dbReference type="SMART" id="SM01092">
    <property type="entry name" value="CO_deh_flav_C"/>
    <property type="match status" value="1"/>
</dbReference>
<dbReference type="Gene3D" id="3.30.465.10">
    <property type="match status" value="1"/>
</dbReference>
<dbReference type="PIRSF" id="PIRSF036557">
    <property type="entry name" value="XdhA_RC"/>
    <property type="match status" value="1"/>
</dbReference>